<sequence length="332" mass="34297">MTSALLAETTSAPATHPRLDDLVRRARERAADAPQRIALVYPCDSAAIGAAARIIDAQLALPVLVGPRAAIAQAALAAGIDIARFEIVDTAGEPGSAGGPRADAAPAEAARRAVALAREGSVSALMKGSLHTDELMSAVVDRETGLRGARRISHVFLFDLPRYPKLLGLADCVVNIAPDLRTKHEILGNAVGLLQRLGIAQPKVGILAAVEWVNPAIPATLDAQALVDAAKAGAWPGALVEGPCGFDNAICAKAARIKKMESQVSGDADLLVVPDLNAGNMLYKSFNYVGGGECAGLVLGARVPIVLTSRSDSLLARIASVALAVLAMPRAR</sequence>
<keyword evidence="3" id="KW-0012">Acyltransferase</keyword>
<name>A0ABT3KUW7_9BURK</name>
<dbReference type="NCBIfam" id="NF006045">
    <property type="entry name" value="PRK08190.1"/>
    <property type="match status" value="1"/>
</dbReference>
<dbReference type="InterPro" id="IPR002505">
    <property type="entry name" value="PTA_PTB"/>
</dbReference>
<dbReference type="Gene3D" id="3.40.718.10">
    <property type="entry name" value="Isopropylmalate Dehydrogenase"/>
    <property type="match status" value="1"/>
</dbReference>
<organism evidence="5 6">
    <name type="scientific">Verminephrobacter aporrectodeae subsp. tuberculatae</name>
    <dbReference type="NCBI Taxonomy" id="1110392"/>
    <lineage>
        <taxon>Bacteria</taxon>
        <taxon>Pseudomonadati</taxon>
        <taxon>Pseudomonadota</taxon>
        <taxon>Betaproteobacteria</taxon>
        <taxon>Burkholderiales</taxon>
        <taxon>Comamonadaceae</taxon>
        <taxon>Verminephrobacter</taxon>
    </lineage>
</organism>
<evidence type="ECO:0000256" key="3">
    <source>
        <dbReference type="ARBA" id="ARBA00023315"/>
    </source>
</evidence>
<keyword evidence="6" id="KW-1185">Reference proteome</keyword>
<evidence type="ECO:0000256" key="2">
    <source>
        <dbReference type="ARBA" id="ARBA00022679"/>
    </source>
</evidence>
<dbReference type="InterPro" id="IPR012147">
    <property type="entry name" value="P_Ac_Bu_trans"/>
</dbReference>
<keyword evidence="2" id="KW-0808">Transferase</keyword>
<dbReference type="EMBL" id="QZCW01000002">
    <property type="protein sequence ID" value="MCW5322128.1"/>
    <property type="molecule type" value="Genomic_DNA"/>
</dbReference>
<proteinExistence type="inferred from homology"/>
<evidence type="ECO:0000313" key="5">
    <source>
        <dbReference type="EMBL" id="MCW5322128.1"/>
    </source>
</evidence>
<dbReference type="PANTHER" id="PTHR43356">
    <property type="entry name" value="PHOSPHATE ACETYLTRANSFERASE"/>
    <property type="match status" value="1"/>
</dbReference>
<comment type="caution">
    <text evidence="5">The sequence shown here is derived from an EMBL/GenBank/DDBJ whole genome shotgun (WGS) entry which is preliminary data.</text>
</comment>
<evidence type="ECO:0000259" key="4">
    <source>
        <dbReference type="Pfam" id="PF01515"/>
    </source>
</evidence>
<evidence type="ECO:0000313" key="6">
    <source>
        <dbReference type="Proteomes" id="UP001208935"/>
    </source>
</evidence>
<dbReference type="RefSeq" id="WP_265282513.1">
    <property type="nucleotide sequence ID" value="NZ_QZCW01000002.1"/>
</dbReference>
<accession>A0ABT3KUW7</accession>
<dbReference type="Pfam" id="PF01515">
    <property type="entry name" value="PTA_PTB"/>
    <property type="match status" value="1"/>
</dbReference>
<protein>
    <submittedName>
        <fullName evidence="5">Bifunctional enoyl-CoA hydratase/phosphate acetyltransferase</fullName>
    </submittedName>
</protein>
<evidence type="ECO:0000256" key="1">
    <source>
        <dbReference type="ARBA" id="ARBA00005656"/>
    </source>
</evidence>
<dbReference type="InterPro" id="IPR050500">
    <property type="entry name" value="Phos_Acetyltrans/Butyryltrans"/>
</dbReference>
<reference evidence="6" key="1">
    <citation type="submission" date="2023-07" db="EMBL/GenBank/DDBJ databases">
        <title>Verminephrobacter genomes.</title>
        <authorList>
            <person name="Lund M.B."/>
        </authorList>
    </citation>
    <scope>NUCLEOTIDE SEQUENCE [LARGE SCALE GENOMIC DNA]</scope>
    <source>
        <strain evidence="6">AtM5-05</strain>
    </source>
</reference>
<feature type="domain" description="Phosphate acetyl/butaryl transferase" evidence="4">
    <location>
        <begin position="109"/>
        <end position="324"/>
    </location>
</feature>
<gene>
    <name evidence="5" type="ORF">D5039_13515</name>
</gene>
<comment type="similarity">
    <text evidence="1">Belongs to the phosphate acetyltransferase and butyryltransferase family.</text>
</comment>
<dbReference type="PANTHER" id="PTHR43356:SF2">
    <property type="entry name" value="PHOSPHATE ACETYLTRANSFERASE"/>
    <property type="match status" value="1"/>
</dbReference>
<dbReference type="PIRSF" id="PIRSF000428">
    <property type="entry name" value="P_Ac_trans"/>
    <property type="match status" value="1"/>
</dbReference>
<dbReference type="SUPFAM" id="SSF53659">
    <property type="entry name" value="Isocitrate/Isopropylmalate dehydrogenase-like"/>
    <property type="match status" value="1"/>
</dbReference>
<dbReference type="Proteomes" id="UP001208935">
    <property type="component" value="Unassembled WGS sequence"/>
</dbReference>